<dbReference type="NCBIfam" id="TIGR00641">
    <property type="entry name" value="acid_CoA_mut_N"/>
    <property type="match status" value="1"/>
</dbReference>
<dbReference type="PANTHER" id="PTHR48101">
    <property type="entry name" value="METHYLMALONYL-COA MUTASE, MITOCHONDRIAL-RELATED"/>
    <property type="match status" value="1"/>
</dbReference>
<keyword evidence="3" id="KW-0413">Isomerase</keyword>
<reference evidence="6" key="1">
    <citation type="submission" date="2023-07" db="EMBL/GenBank/DDBJ databases">
        <title>Degradation of tert-butanol by M. austroafricanum TBA100.</title>
        <authorList>
            <person name="Helbich S."/>
            <person name="Vainshtein Y."/>
        </authorList>
    </citation>
    <scope>NUCLEOTIDE SEQUENCE</scope>
    <source>
        <strain evidence="6">TBA100</strain>
    </source>
</reference>
<dbReference type="Gene3D" id="3.20.20.240">
    <property type="entry name" value="Methylmalonyl-CoA mutase"/>
    <property type="match status" value="1"/>
</dbReference>
<protein>
    <submittedName>
        <fullName evidence="6">Methylmalonyl-CoA mutase family protein</fullName>
    </submittedName>
</protein>
<evidence type="ECO:0000313" key="7">
    <source>
        <dbReference type="Proteomes" id="UP001172687"/>
    </source>
</evidence>
<feature type="compositionally biased region" description="Polar residues" evidence="4">
    <location>
        <begin position="1"/>
        <end position="10"/>
    </location>
</feature>
<evidence type="ECO:0000313" key="6">
    <source>
        <dbReference type="EMBL" id="MDN4517153.1"/>
    </source>
</evidence>
<dbReference type="InterPro" id="IPR006099">
    <property type="entry name" value="MeMalonylCoA_mutase_a/b_cat"/>
</dbReference>
<dbReference type="PANTHER" id="PTHR48101:SF1">
    <property type="entry name" value="METHYLMALONYL-COA MUTASE, LARGE SUBUNIT"/>
    <property type="match status" value="1"/>
</dbReference>
<dbReference type="InterPro" id="IPR006098">
    <property type="entry name" value="MMCoA_mutase_a_cat"/>
</dbReference>
<proteinExistence type="predicted"/>
<sequence length="596" mass="66411">MTDQVSTPAPESTAEKQGLSTDPLSNPGEESTVEELRLASDALRKRAQAELEEWENNELADFIKRAPESRENYVTGSGLPVKRVYGPQDLPESYDEIGLPGKYPYTRGPYPTMYRGRKWTMRQIAGFGQAEETNKRFQYLIAQGQTGLSVDFDMPTLMGLDSDHEMSLGEVGREGVAIDVLPDMAALFDGIDLENISVSMTINPSAWILMAMYIAVAEDRGMDLNKLSGTIQNDILKEYVAQKEWIFPVRPSMRIVRDCVAYGAEHMARYNPVNISGYHISEAGGNAIQEVAFTMAITKAYVEDVVKAGVDVDKFASRLSFFFVSQADMFEEVAKFRAVRRYYAKMMKEHFGAKKPNSMRLRFHAQTAAATLTKPQPMVNIVRTAIQALSAVLGGAQSIHTNGLDEAYTIPSEMAMKLALRTQQIIADETNVPNVIDPLGGSYYVEALTDEIEKGIQDYMDKVEAMGGVVPAIEQGFFQKEISDTAYDYAKRKASGDRPVIGVNKYVDEQEDQKIEVHQLDPESEARQIRRLKQVRADRDQDRAQKALDNLLAVARDENANLMPATIEAVRAHLSMGEITGALREVFGSYQETPVF</sequence>
<keyword evidence="7" id="KW-1185">Reference proteome</keyword>
<dbReference type="SUPFAM" id="SSF51703">
    <property type="entry name" value="Cobalamin (vitamin B12)-dependent enzymes"/>
    <property type="match status" value="1"/>
</dbReference>
<feature type="domain" description="Methylmalonyl-CoA mutase alpha/beta chain catalytic" evidence="5">
    <location>
        <begin position="75"/>
        <end position="588"/>
    </location>
</feature>
<evidence type="ECO:0000259" key="5">
    <source>
        <dbReference type="Pfam" id="PF01642"/>
    </source>
</evidence>
<dbReference type="Proteomes" id="UP001172687">
    <property type="component" value="Unassembled WGS sequence"/>
</dbReference>
<organism evidence="6 7">
    <name type="scientific">Mycolicibacterium austroafricanum</name>
    <name type="common">Mycobacterium austroafricanum</name>
    <dbReference type="NCBI Taxonomy" id="39687"/>
    <lineage>
        <taxon>Bacteria</taxon>
        <taxon>Bacillati</taxon>
        <taxon>Actinomycetota</taxon>
        <taxon>Actinomycetes</taxon>
        <taxon>Mycobacteriales</taxon>
        <taxon>Mycobacteriaceae</taxon>
        <taxon>Mycolicibacterium</taxon>
    </lineage>
</organism>
<dbReference type="InterPro" id="IPR016176">
    <property type="entry name" value="Cbl-dep_enz_cat"/>
</dbReference>
<evidence type="ECO:0000256" key="2">
    <source>
        <dbReference type="ARBA" id="ARBA00011870"/>
    </source>
</evidence>
<comment type="function">
    <text evidence="1">Catalyzes the isomerization of succinyl-CoA to methylmalonyl-CoA during synthesis of propionate from tricarboxylic acid-cycle intermediates.</text>
</comment>
<evidence type="ECO:0000256" key="3">
    <source>
        <dbReference type="ARBA" id="ARBA00023235"/>
    </source>
</evidence>
<evidence type="ECO:0000256" key="4">
    <source>
        <dbReference type="SAM" id="MobiDB-lite"/>
    </source>
</evidence>
<comment type="subunit">
    <text evidence="2">Heterodimer of an alpha and a beta chain.</text>
</comment>
<dbReference type="Pfam" id="PF01642">
    <property type="entry name" value="MM_CoA_mutase"/>
    <property type="match status" value="1"/>
</dbReference>
<name>A0ABT8H8R8_MYCAO</name>
<dbReference type="CDD" id="cd03680">
    <property type="entry name" value="MM_CoA_mutase_ICM_like"/>
    <property type="match status" value="1"/>
</dbReference>
<comment type="caution">
    <text evidence="6">The sequence shown here is derived from an EMBL/GenBank/DDBJ whole genome shotgun (WGS) entry which is preliminary data.</text>
</comment>
<feature type="region of interest" description="Disordered" evidence="4">
    <location>
        <begin position="1"/>
        <end position="34"/>
    </location>
</feature>
<dbReference type="EMBL" id="JAUHTC010000021">
    <property type="protein sequence ID" value="MDN4517153.1"/>
    <property type="molecule type" value="Genomic_DNA"/>
</dbReference>
<accession>A0ABT8H8R8</accession>
<gene>
    <name evidence="6" type="ORF">QYF68_04850</name>
</gene>
<dbReference type="RefSeq" id="WP_301161284.1">
    <property type="nucleotide sequence ID" value="NZ_JAUHTC010000021.1"/>
</dbReference>
<evidence type="ECO:0000256" key="1">
    <source>
        <dbReference type="ARBA" id="ARBA00003359"/>
    </source>
</evidence>